<dbReference type="PANTHER" id="PTHR43283:SF7">
    <property type="entry name" value="BETA-LACTAMASE-RELATED DOMAIN-CONTAINING PROTEIN"/>
    <property type="match status" value="1"/>
</dbReference>
<reference evidence="2 3" key="1">
    <citation type="submission" date="2018-06" db="EMBL/GenBank/DDBJ databases">
        <title>Draft Whole-Genome Sequence of the purple photosynthetic bacterium Rhodospeudomonas palustris XCP.</title>
        <authorList>
            <person name="Rayyan A."/>
            <person name="Meyer T.E."/>
            <person name="Kyndt J.A."/>
        </authorList>
    </citation>
    <scope>NUCLEOTIDE SEQUENCE [LARGE SCALE GENOMIC DNA]</scope>
    <source>
        <strain evidence="2 3">XCP</strain>
    </source>
</reference>
<sequence>MNRRDAFGESIGLFESATDKDGLHLKMYGVSVRFGAETFSHQFTSTGAVADLRSVSKVVTAMVLGNVIERRISYVGRSISLDTCAIEVLEPVVRSSVSTNWKYVTLRHLMNNTIGHEEGFLFRKDIGDRKEDDFINYIFAAPVPHAPGGHFSYSNVGPFLISVVLEAITGRSLFELAQESVFEPLGISASWRRFGEFTAGSTGLHMSSDDLLKLATVLRDGGKYNRAELVSGAWAAEMRRPISLTPKMYDPSRVFPKYAYGLGLWICENGSFYCDGTNGQYLIVVPERDLAVSTTGEQPDMKPITRCMLPLLT</sequence>
<dbReference type="OrthoDB" id="9814204at2"/>
<gene>
    <name evidence="2" type="ORF">DNX69_09260</name>
</gene>
<feature type="domain" description="Beta-lactamase-related" evidence="1">
    <location>
        <begin position="46"/>
        <end position="293"/>
    </location>
</feature>
<dbReference type="Pfam" id="PF00144">
    <property type="entry name" value="Beta-lactamase"/>
    <property type="match status" value="1"/>
</dbReference>
<dbReference type="PANTHER" id="PTHR43283">
    <property type="entry name" value="BETA-LACTAMASE-RELATED"/>
    <property type="match status" value="1"/>
</dbReference>
<dbReference type="InterPro" id="IPR050789">
    <property type="entry name" value="Diverse_Enzym_Activities"/>
</dbReference>
<comment type="caution">
    <text evidence="2">The sequence shown here is derived from an EMBL/GenBank/DDBJ whole genome shotgun (WGS) entry which is preliminary data.</text>
</comment>
<dbReference type="InterPro" id="IPR012338">
    <property type="entry name" value="Beta-lactam/transpept-like"/>
</dbReference>
<evidence type="ECO:0000313" key="2">
    <source>
        <dbReference type="EMBL" id="PZA12187.1"/>
    </source>
</evidence>
<dbReference type="Proteomes" id="UP000248134">
    <property type="component" value="Unassembled WGS sequence"/>
</dbReference>
<dbReference type="InterPro" id="IPR001466">
    <property type="entry name" value="Beta-lactam-related"/>
</dbReference>
<accession>A0A323UIU5</accession>
<dbReference type="RefSeq" id="WP_110785706.1">
    <property type="nucleotide sequence ID" value="NZ_QKQS01000013.1"/>
</dbReference>
<evidence type="ECO:0000313" key="3">
    <source>
        <dbReference type="Proteomes" id="UP000248134"/>
    </source>
</evidence>
<protein>
    <recommendedName>
        <fullName evidence="1">Beta-lactamase-related domain-containing protein</fullName>
    </recommendedName>
</protein>
<dbReference type="AlphaFoldDB" id="A0A323UIU5"/>
<organism evidence="2 3">
    <name type="scientific">Rhodopseudomonas palustris</name>
    <dbReference type="NCBI Taxonomy" id="1076"/>
    <lineage>
        <taxon>Bacteria</taxon>
        <taxon>Pseudomonadati</taxon>
        <taxon>Pseudomonadota</taxon>
        <taxon>Alphaproteobacteria</taxon>
        <taxon>Hyphomicrobiales</taxon>
        <taxon>Nitrobacteraceae</taxon>
        <taxon>Rhodopseudomonas</taxon>
    </lineage>
</organism>
<dbReference type="Gene3D" id="3.40.710.10">
    <property type="entry name" value="DD-peptidase/beta-lactamase superfamily"/>
    <property type="match status" value="1"/>
</dbReference>
<dbReference type="EMBL" id="QKQS01000013">
    <property type="protein sequence ID" value="PZA12187.1"/>
    <property type="molecule type" value="Genomic_DNA"/>
</dbReference>
<name>A0A323UIU5_RHOPL</name>
<evidence type="ECO:0000259" key="1">
    <source>
        <dbReference type="Pfam" id="PF00144"/>
    </source>
</evidence>
<dbReference type="SUPFAM" id="SSF56601">
    <property type="entry name" value="beta-lactamase/transpeptidase-like"/>
    <property type="match status" value="1"/>
</dbReference>
<proteinExistence type="predicted"/>